<dbReference type="AlphaFoldDB" id="X0ZV69"/>
<gene>
    <name evidence="1" type="ORF">S01H4_04131</name>
</gene>
<comment type="caution">
    <text evidence="1">The sequence shown here is derived from an EMBL/GenBank/DDBJ whole genome shotgun (WGS) entry which is preliminary data.</text>
</comment>
<reference evidence="1" key="1">
    <citation type="journal article" date="2014" name="Front. Microbiol.">
        <title>High frequency of phylogenetically diverse reductive dehalogenase-homologous genes in deep subseafloor sedimentary metagenomes.</title>
        <authorList>
            <person name="Kawai M."/>
            <person name="Futagami T."/>
            <person name="Toyoda A."/>
            <person name="Takaki Y."/>
            <person name="Nishi S."/>
            <person name="Hori S."/>
            <person name="Arai W."/>
            <person name="Tsubouchi T."/>
            <person name="Morono Y."/>
            <person name="Uchiyama I."/>
            <person name="Ito T."/>
            <person name="Fujiyama A."/>
            <person name="Inagaki F."/>
            <person name="Takami H."/>
        </authorList>
    </citation>
    <scope>NUCLEOTIDE SEQUENCE</scope>
    <source>
        <strain evidence="1">Expedition CK06-06</strain>
    </source>
</reference>
<name>X0ZV69_9ZZZZ</name>
<protein>
    <submittedName>
        <fullName evidence="1">Uncharacterized protein</fullName>
    </submittedName>
</protein>
<feature type="non-terminal residue" evidence="1">
    <location>
        <position position="1"/>
    </location>
</feature>
<proteinExistence type="predicted"/>
<sequence>DIRYTIYEYDILKDTIRCDIIIIKKIYELPCCVRVD</sequence>
<dbReference type="EMBL" id="BART01001080">
    <property type="protein sequence ID" value="GAG61842.1"/>
    <property type="molecule type" value="Genomic_DNA"/>
</dbReference>
<accession>X0ZV69</accession>
<evidence type="ECO:0000313" key="1">
    <source>
        <dbReference type="EMBL" id="GAG61842.1"/>
    </source>
</evidence>
<organism evidence="1">
    <name type="scientific">marine sediment metagenome</name>
    <dbReference type="NCBI Taxonomy" id="412755"/>
    <lineage>
        <taxon>unclassified sequences</taxon>
        <taxon>metagenomes</taxon>
        <taxon>ecological metagenomes</taxon>
    </lineage>
</organism>